<sequence length="53" mass="6084">MSRNFRKAIFANISTMTQCDKCHIFDFLIIEKLSFLVSKIAHLVRVLLATNGK</sequence>
<dbReference type="AlphaFoldDB" id="T2PLK3"/>
<dbReference type="Proteomes" id="UP000015779">
    <property type="component" value="Unassembled WGS sequence"/>
</dbReference>
<evidence type="ECO:0000313" key="2">
    <source>
        <dbReference type="Proteomes" id="UP000015779"/>
    </source>
</evidence>
<protein>
    <submittedName>
        <fullName evidence="1">Uncharacterized protein</fullName>
    </submittedName>
</protein>
<gene>
    <name evidence="1" type="ORF">HMPREF1577_00395</name>
</gene>
<accession>T2PLK3</accession>
<proteinExistence type="predicted"/>
<comment type="caution">
    <text evidence="1">The sequence shown here is derived from an EMBL/GenBank/DDBJ whole genome shotgun (WGS) entry which is preliminary data.</text>
</comment>
<dbReference type="PATRIC" id="fig|1261062.4.peg.361"/>
<reference evidence="1 2" key="1">
    <citation type="submission" date="2013-06" db="EMBL/GenBank/DDBJ databases">
        <authorList>
            <person name="Weinstock G."/>
            <person name="Sodergren E."/>
            <person name="Lobos E.A."/>
            <person name="Fulton L."/>
            <person name="Fulton R."/>
            <person name="Courtney L."/>
            <person name="Fronick C."/>
            <person name="O'Laughlin M."/>
            <person name="Godfrey J."/>
            <person name="Wilson R.M."/>
            <person name="Miner T."/>
            <person name="Farmer C."/>
            <person name="Delehaunty K."/>
            <person name="Cordes M."/>
            <person name="Minx P."/>
            <person name="Tomlinson C."/>
            <person name="Chen J."/>
            <person name="Wollam A."/>
            <person name="Pepin K.H."/>
            <person name="Bhonagiri V."/>
            <person name="Zhang X."/>
            <person name="Warren W."/>
            <person name="Mitreva M."/>
            <person name="Mardis E.R."/>
            <person name="Wilson R.K."/>
        </authorList>
    </citation>
    <scope>NUCLEOTIDE SEQUENCE [LARGE SCALE GENOMIC DNA]</scope>
    <source>
        <strain evidence="1 2">JCP8017A</strain>
    </source>
</reference>
<name>T2PLK3_9BIFI</name>
<organism evidence="1 2">
    <name type="scientific">Gardnerella pickettii JCP8017A</name>
    <dbReference type="NCBI Taxonomy" id="1261062"/>
    <lineage>
        <taxon>Bacteria</taxon>
        <taxon>Bacillati</taxon>
        <taxon>Actinomycetota</taxon>
        <taxon>Actinomycetes</taxon>
        <taxon>Bifidobacteriales</taxon>
        <taxon>Bifidobacteriaceae</taxon>
        <taxon>Gardnerella</taxon>
        <taxon>Gardnerella pickettii</taxon>
    </lineage>
</organism>
<dbReference type="HOGENOM" id="CLU_3061916_0_0_11"/>
<dbReference type="EMBL" id="ATJN01000023">
    <property type="protein sequence ID" value="EPI52842.1"/>
    <property type="molecule type" value="Genomic_DNA"/>
</dbReference>
<evidence type="ECO:0000313" key="1">
    <source>
        <dbReference type="EMBL" id="EPI52842.1"/>
    </source>
</evidence>